<sequence>MDQLLTPVSRTYKAAPVVEEDFLTLAQSQTTATPAEAKFKTQSPEEALKALKSQPSYDKLIEVLKYFRKGIDSHHDFDIRQPGPQSAQIVHLLVSEIAPNYWPLLSGESSTGEARDLEAFLAALRSVTGINSIIIHLKALLREAQSDPKGTRNTHVVANLQSTLNLLSTLLSPENTVEEMWTVIKSSQIPAQSRTLRQDLIGFLTNNKITSLSAEADYFLRQADKSQKDVWTSSSKAYIDWLLRNVISGLTNSTDQESEKFCADVLSRAMKLTHSEMIPQTLFNSLFLENEERRKIFMKVLDLLPSSDQKKWLSTIIKHISTASLTSIDDGDSTADYPVIWAAVSAIRTIVGTNKVRKAFLLDWLTSAGGAGIGDGSGIRRAVVGALAEDREMLVTVLEQCTSQFGDQLFIKHAPILQQEAHAQVLLLAAGYVHSLAPIKLTLLLRSSSYLNTISNRIGASQSRARILGMVVGEALSSLVHNDKTKLNFKMDEVDTEDAQWYKSLVSVRDQAGPLDPLRSPEAPAAFSLPKPSTKAARSTKKQLPPITKKPAQTGFIIEEIEDDDAQEDEDPDLVPFAKPDSDEEDSDEDPTLINRDKPKTPVYIRDLITYFRDTESYDRQKIAITTAPTLIRRKGNYGTEVSSHAEELATILVGLENKYDLEDFESLRLQGMIAIVLAQPKKMAPWFAKTFFDGDYSLSQRASVLVVLGLSGRELAGFEVSEYSAAAAFPSKSLPSRIEKHYIQVPESQVYGGIRGSQLKPLPANALDNLAQDLSQTFLAPLAAEAADATSGPDALKLSSFTSRLKQAESSGTTMRRNTKKTGVKSIPNTTAAIIASSFFFPLTSRFQAAMHSSSAAVRGLLFQPHLLVVFLKTLALLLHAAGPSTLALPQMTAELWDILLGVRGQCAGALDVTQAVLFGLIALLDVNENNMRGLCNTHGRQIVETTEWVSSVFDSTRGGDEAGGGEENQVKMMAAGVLIRLREAIEKHQALLMGDLIGYS</sequence>
<dbReference type="InterPro" id="IPR019337">
    <property type="entry name" value="Telomere_length_regulation_dom"/>
</dbReference>
<dbReference type="GO" id="GO:0051879">
    <property type="term" value="F:Hsp90 protein binding"/>
    <property type="evidence" value="ECO:0007669"/>
    <property type="project" value="TreeGrafter"/>
</dbReference>
<proteinExistence type="inferred from homology"/>
<organism evidence="4 5">
    <name type="scientific">Microdochium bolleyi</name>
    <dbReference type="NCBI Taxonomy" id="196109"/>
    <lineage>
        <taxon>Eukaryota</taxon>
        <taxon>Fungi</taxon>
        <taxon>Dikarya</taxon>
        <taxon>Ascomycota</taxon>
        <taxon>Pezizomycotina</taxon>
        <taxon>Sordariomycetes</taxon>
        <taxon>Xylariomycetidae</taxon>
        <taxon>Xylariales</taxon>
        <taxon>Microdochiaceae</taxon>
        <taxon>Microdochium</taxon>
    </lineage>
</organism>
<dbReference type="STRING" id="196109.A0A136JFZ3"/>
<dbReference type="FunFam" id="1.25.40.720:FF:000004">
    <property type="entry name" value="WGS project CABT00000000 data, contig 2.6"/>
    <property type="match status" value="1"/>
</dbReference>
<dbReference type="Gene3D" id="1.25.40.720">
    <property type="entry name" value="Telomere length regulation protein 2, C-terminal domain"/>
    <property type="match status" value="2"/>
</dbReference>
<comment type="similarity">
    <text evidence="1">Belongs to the TEL2 family.</text>
</comment>
<evidence type="ECO:0000313" key="4">
    <source>
        <dbReference type="EMBL" id="KXJ96028.1"/>
    </source>
</evidence>
<evidence type="ECO:0000259" key="3">
    <source>
        <dbReference type="Pfam" id="PF10193"/>
    </source>
</evidence>
<dbReference type="InterPro" id="IPR038528">
    <property type="entry name" value="TEL2_C_sf"/>
</dbReference>
<dbReference type="GO" id="GO:0051083">
    <property type="term" value="P:'de novo' cotranslational protein folding"/>
    <property type="evidence" value="ECO:0007669"/>
    <property type="project" value="TreeGrafter"/>
</dbReference>
<feature type="region of interest" description="Disordered" evidence="2">
    <location>
        <begin position="513"/>
        <end position="598"/>
    </location>
</feature>
<feature type="compositionally biased region" description="Acidic residues" evidence="2">
    <location>
        <begin position="582"/>
        <end position="591"/>
    </location>
</feature>
<feature type="compositionally biased region" description="Acidic residues" evidence="2">
    <location>
        <begin position="559"/>
        <end position="573"/>
    </location>
</feature>
<name>A0A136JFZ3_9PEZI</name>
<dbReference type="InterPro" id="IPR051970">
    <property type="entry name" value="TEL2_Regulation"/>
</dbReference>
<dbReference type="GO" id="GO:0042162">
    <property type="term" value="F:telomeric DNA binding"/>
    <property type="evidence" value="ECO:0007669"/>
    <property type="project" value="TreeGrafter"/>
</dbReference>
<dbReference type="OrthoDB" id="10258062at2759"/>
<evidence type="ECO:0000313" key="5">
    <source>
        <dbReference type="Proteomes" id="UP000070501"/>
    </source>
</evidence>
<accession>A0A136JFZ3</accession>
<gene>
    <name evidence="4" type="ORF">Micbo1qcDRAFT_192893</name>
</gene>
<dbReference type="InParanoid" id="A0A136JFZ3"/>
<dbReference type="PANTHER" id="PTHR15830:SF10">
    <property type="entry name" value="TELOMERE LENGTH REGULATION PROTEIN TEL2 HOMOLOG"/>
    <property type="match status" value="1"/>
</dbReference>
<dbReference type="PANTHER" id="PTHR15830">
    <property type="entry name" value="TELOMERE LENGTH REGULATION PROTEIN TEL2 FAMILY MEMBER"/>
    <property type="match status" value="1"/>
</dbReference>
<protein>
    <submittedName>
        <fullName evidence="4">Telomere length regulation protein</fullName>
    </submittedName>
</protein>
<dbReference type="EMBL" id="KQ964246">
    <property type="protein sequence ID" value="KXJ96028.1"/>
    <property type="molecule type" value="Genomic_DNA"/>
</dbReference>
<keyword evidence="5" id="KW-1185">Reference proteome</keyword>
<evidence type="ECO:0000256" key="1">
    <source>
        <dbReference type="ARBA" id="ARBA00006133"/>
    </source>
</evidence>
<dbReference type="Proteomes" id="UP000070501">
    <property type="component" value="Unassembled WGS sequence"/>
</dbReference>
<evidence type="ECO:0000256" key="2">
    <source>
        <dbReference type="SAM" id="MobiDB-lite"/>
    </source>
</evidence>
<dbReference type="AlphaFoldDB" id="A0A136JFZ3"/>
<feature type="domain" description="Telomere length regulation protein conserved" evidence="3">
    <location>
        <begin position="602"/>
        <end position="712"/>
    </location>
</feature>
<dbReference type="GO" id="GO:0005829">
    <property type="term" value="C:cytosol"/>
    <property type="evidence" value="ECO:0007669"/>
    <property type="project" value="TreeGrafter"/>
</dbReference>
<reference evidence="5" key="1">
    <citation type="submission" date="2016-02" db="EMBL/GenBank/DDBJ databases">
        <title>Draft genome sequence of Microdochium bolleyi, a fungal endophyte of beachgrass.</title>
        <authorList>
            <consortium name="DOE Joint Genome Institute"/>
            <person name="David A.S."/>
            <person name="May G."/>
            <person name="Haridas S."/>
            <person name="Lim J."/>
            <person name="Wang M."/>
            <person name="Labutti K."/>
            <person name="Lipzen A."/>
            <person name="Barry K."/>
            <person name="Grigoriev I.V."/>
        </authorList>
    </citation>
    <scope>NUCLEOTIDE SEQUENCE [LARGE SCALE GENOMIC DNA]</scope>
    <source>
        <strain evidence="5">J235TASD1</strain>
    </source>
</reference>
<dbReference type="Pfam" id="PF10193">
    <property type="entry name" value="Telomere_reg-2"/>
    <property type="match status" value="1"/>
</dbReference>